<organism evidence="3 4">
    <name type="scientific">Ustilago hordei</name>
    <name type="common">Barley covered smut fungus</name>
    <dbReference type="NCBI Taxonomy" id="120017"/>
    <lineage>
        <taxon>Eukaryota</taxon>
        <taxon>Fungi</taxon>
        <taxon>Dikarya</taxon>
        <taxon>Basidiomycota</taxon>
        <taxon>Ustilaginomycotina</taxon>
        <taxon>Ustilaginomycetes</taxon>
        <taxon>Ustilaginales</taxon>
        <taxon>Ustilaginaceae</taxon>
        <taxon>Ustilago</taxon>
    </lineage>
</organism>
<dbReference type="OMA" id="RRIANNH"/>
<feature type="region of interest" description="Disordered" evidence="1">
    <location>
        <begin position="1"/>
        <end position="22"/>
    </location>
</feature>
<feature type="compositionally biased region" description="Low complexity" evidence="1">
    <location>
        <begin position="11"/>
        <end position="22"/>
    </location>
</feature>
<dbReference type="EMBL" id="CAGI01000151">
    <property type="protein sequence ID" value="CCF50154.1"/>
    <property type="molecule type" value="Genomic_DNA"/>
</dbReference>
<dbReference type="SUPFAM" id="SSF50978">
    <property type="entry name" value="WD40 repeat-like"/>
    <property type="match status" value="1"/>
</dbReference>
<sequence>MLDTGTLPTGSAHQTAHTATSATEFQDLHAPAWVRMLLEQQANANRLMLEQQANVNRLLEGLLVGQGPRSQHSQSMPDRNTPNSPHLPDDARDERNNARDQGNIVRDEHTPPAPQLFVRSLRPEEIATFNPSSGDDVEVFCRRIQDMAAVKSQAAICEILPQCLRSTATDWYTNLSETEHAQLRASTSAWTRLLRDRFGMSVTEAHSTLSNLCYDIASDYHAYHERKIRLARIAGINTEQVVHYIFAGLPFEMRNALASSLEGKEAGDLNVFRRRCLAQRATLLTRRSEQRQTPAPAFNQTVQAPRPHQNVSSPPDLQRRALADRVVQRPPPRPCRHRGGSHWDVDCTKMEKPSVETHQNRTPTTPLFRLPTDVWLHIFIHLSPSNLSSLSLTSRHALRLVDVHAFKHIFTSQYPLLSPDRIECYYQHWLQGRKGGRRRSKWWFACLYAHALRLCWDKLMLRRRSIPIPVAEKNNNAGRGGGRERSTFWMKFAIPTLTLGTEYAVVGVRSELMVYSARDMKMLGRLRLNSKPPDTAAEGEKGVDDPWLDITVLQKLDEAGRRLGVGFANGAVQLITFSSKKDQLKFEVEHHLLNSKRQEIAGLSIQPSILLTGSEIIASLSKRGNLRLHHIKKSGSVETQSWGIDSEGVATPSSSSVQVSEEEMRPGSNTPSRTTYRGAASNNAPWQLEDIYRMNWAGGRGDIRAWSVLLGSSTDLRHDSDGKNWENQRWVAVGITADPAVYIYPIHQTQSGKGVELGEAWRIASTGERMSVYALATPPPGSLLPAFLLFVGFYDGVVRVYDTRQLHPRSTTEGEGEIEALNGALTQLTLNGTPRRRRIRRELNPIAVFKEELDADAIYSLSFGGPQGTMVVVGGARHAKVKVFDAEMLSGYDLPLLSAPVGVEGERQGSRGGDWTAFALHSTDSPVYGVVGEAERVLGVTDSRIWWFDFAPSLCAAIEGKDGKGEGGRVAYFRHQDVILSYSTPHFVH</sequence>
<evidence type="ECO:0000313" key="3">
    <source>
        <dbReference type="EMBL" id="CCF50154.1"/>
    </source>
</evidence>
<name>I2FTB1_USTHO</name>
<feature type="compositionally biased region" description="Basic and acidic residues" evidence="1">
    <location>
        <begin position="87"/>
        <end position="96"/>
    </location>
</feature>
<dbReference type="InterPro" id="IPR015943">
    <property type="entry name" value="WD40/YVTN_repeat-like_dom_sf"/>
</dbReference>
<feature type="region of interest" description="Disordered" evidence="1">
    <location>
        <begin position="645"/>
        <end position="679"/>
    </location>
</feature>
<evidence type="ECO:0000256" key="1">
    <source>
        <dbReference type="SAM" id="MobiDB-lite"/>
    </source>
</evidence>
<evidence type="ECO:0000259" key="2">
    <source>
        <dbReference type="PROSITE" id="PS50181"/>
    </source>
</evidence>
<dbReference type="InterPro" id="IPR001810">
    <property type="entry name" value="F-box_dom"/>
</dbReference>
<dbReference type="InterPro" id="IPR036322">
    <property type="entry name" value="WD40_repeat_dom_sf"/>
</dbReference>
<feature type="compositionally biased region" description="Polar residues" evidence="1">
    <location>
        <begin position="667"/>
        <end position="679"/>
    </location>
</feature>
<accession>I2FTB1</accession>
<dbReference type="eggNOG" id="ENOG502SCUA">
    <property type="taxonomic scope" value="Eukaryota"/>
</dbReference>
<gene>
    <name evidence="3" type="ORF">UHOR_07145</name>
</gene>
<dbReference type="InterPro" id="IPR036047">
    <property type="entry name" value="F-box-like_dom_sf"/>
</dbReference>
<feature type="region of interest" description="Disordered" evidence="1">
    <location>
        <begin position="286"/>
        <end position="316"/>
    </location>
</feature>
<reference evidence="3 4" key="1">
    <citation type="journal article" date="2012" name="Plant Cell">
        <title>Genome comparison of barley and maize smut fungi reveals targeted loss of RNA silencing components and species-specific presence of transposable elements.</title>
        <authorList>
            <person name="Laurie J.D."/>
            <person name="Ali S."/>
            <person name="Linning R."/>
            <person name="Mannhaupt G."/>
            <person name="Wong P."/>
            <person name="Gueldener U."/>
            <person name="Muensterkoetter M."/>
            <person name="Moore R."/>
            <person name="Kahmann R."/>
            <person name="Bakkeren G."/>
            <person name="Schirawski J."/>
        </authorList>
    </citation>
    <scope>NUCLEOTIDE SEQUENCE [LARGE SCALE GENOMIC DNA]</scope>
    <source>
        <strain evidence="4">Uh4875-4</strain>
    </source>
</reference>
<keyword evidence="4" id="KW-1185">Reference proteome</keyword>
<dbReference type="SUPFAM" id="SSF81383">
    <property type="entry name" value="F-box domain"/>
    <property type="match status" value="1"/>
</dbReference>
<feature type="compositionally biased region" description="Polar residues" evidence="1">
    <location>
        <begin position="298"/>
        <end position="315"/>
    </location>
</feature>
<protein>
    <recommendedName>
        <fullName evidence="2">F-box domain-containing protein</fullName>
    </recommendedName>
</protein>
<dbReference type="HOGENOM" id="CLU_301916_0_0_1"/>
<dbReference type="AlphaFoldDB" id="I2FTB1"/>
<dbReference type="Gene3D" id="2.130.10.10">
    <property type="entry name" value="YVTN repeat-like/Quinoprotein amine dehydrogenase"/>
    <property type="match status" value="1"/>
</dbReference>
<evidence type="ECO:0000313" key="4">
    <source>
        <dbReference type="Proteomes" id="UP000006174"/>
    </source>
</evidence>
<dbReference type="Pfam" id="PF00646">
    <property type="entry name" value="F-box"/>
    <property type="match status" value="1"/>
</dbReference>
<comment type="caution">
    <text evidence="3">The sequence shown here is derived from an EMBL/GenBank/DDBJ whole genome shotgun (WGS) entry which is preliminary data.</text>
</comment>
<dbReference type="PROSITE" id="PS50181">
    <property type="entry name" value="FBOX"/>
    <property type="match status" value="1"/>
</dbReference>
<feature type="region of interest" description="Disordered" evidence="1">
    <location>
        <begin position="66"/>
        <end position="96"/>
    </location>
</feature>
<dbReference type="OrthoDB" id="1259151at2759"/>
<feature type="domain" description="F-box" evidence="2">
    <location>
        <begin position="364"/>
        <end position="409"/>
    </location>
</feature>
<dbReference type="Proteomes" id="UP000006174">
    <property type="component" value="Unassembled WGS sequence"/>
</dbReference>
<proteinExistence type="predicted"/>
<feature type="compositionally biased region" description="Polar residues" evidence="1">
    <location>
        <begin position="68"/>
        <end position="84"/>
    </location>
</feature>